<name>A0A516PWF9_9ACTN</name>
<dbReference type="AlphaFoldDB" id="A0A516PWF9"/>
<dbReference type="KEGG" id="mik:FOE78_04640"/>
<sequence length="200" mass="22531">MLLSIASPLRSVAERRGRYLWVIRPRAFVMRSRTCNQGQQTARRVESDWPAEIDQTVGVHGVTRAPFPLLAELPDSLRGVILDFHWDLDRLHAVRLPECEIPVVELAWHLQLPFWAVDGRPFQVAPAQVMADPERHAGQWHRTMASDLRYPLDGYVGPAGRITILDGVHRLLKATAVGQPAIQIRTLQVCDFDAIAVPAR</sequence>
<accession>A0A516PWF9</accession>
<protein>
    <recommendedName>
        <fullName evidence="3">ParB-like nuclease domain-containing protein</fullName>
    </recommendedName>
</protein>
<gene>
    <name evidence="1" type="ORF">FOE78_04640</name>
</gene>
<organism evidence="1 2">
    <name type="scientific">Microlunatus elymi</name>
    <dbReference type="NCBI Taxonomy" id="2596828"/>
    <lineage>
        <taxon>Bacteria</taxon>
        <taxon>Bacillati</taxon>
        <taxon>Actinomycetota</taxon>
        <taxon>Actinomycetes</taxon>
        <taxon>Propionibacteriales</taxon>
        <taxon>Propionibacteriaceae</taxon>
        <taxon>Microlunatus</taxon>
    </lineage>
</organism>
<dbReference type="RefSeq" id="WP_143985272.1">
    <property type="nucleotide sequence ID" value="NZ_CP041692.1"/>
</dbReference>
<evidence type="ECO:0008006" key="3">
    <source>
        <dbReference type="Google" id="ProtNLM"/>
    </source>
</evidence>
<evidence type="ECO:0000313" key="1">
    <source>
        <dbReference type="EMBL" id="QDP95291.1"/>
    </source>
</evidence>
<dbReference type="EMBL" id="CP041692">
    <property type="protein sequence ID" value="QDP95291.1"/>
    <property type="molecule type" value="Genomic_DNA"/>
</dbReference>
<dbReference type="Proteomes" id="UP000319263">
    <property type="component" value="Chromosome"/>
</dbReference>
<reference evidence="1 2" key="1">
    <citation type="submission" date="2019-07" db="EMBL/GenBank/DDBJ databases">
        <title>Microlunatus dokdonensis sp. nov. isolated from the rhizospheric soil of the wild plant Elymus tsukushiensis.</title>
        <authorList>
            <person name="Ghim S.-Y."/>
            <person name="Hwang Y.-J."/>
            <person name="Son J.-S."/>
            <person name="Shin J.-H."/>
        </authorList>
    </citation>
    <scope>NUCLEOTIDE SEQUENCE [LARGE SCALE GENOMIC DNA]</scope>
    <source>
        <strain evidence="1 2">KUDC0627</strain>
    </source>
</reference>
<keyword evidence="2" id="KW-1185">Reference proteome</keyword>
<proteinExistence type="predicted"/>
<dbReference type="OrthoDB" id="3828191at2"/>
<evidence type="ECO:0000313" key="2">
    <source>
        <dbReference type="Proteomes" id="UP000319263"/>
    </source>
</evidence>